<dbReference type="PANTHER" id="PTHR23514">
    <property type="entry name" value="BYPASS OF STOP CODON PROTEIN 6"/>
    <property type="match status" value="1"/>
</dbReference>
<dbReference type="InterPro" id="IPR036259">
    <property type="entry name" value="MFS_trans_sf"/>
</dbReference>
<comment type="similarity">
    <text evidence="2">Belongs to the major facilitator superfamily.</text>
</comment>
<dbReference type="InterPro" id="IPR011701">
    <property type="entry name" value="MFS"/>
</dbReference>
<comment type="caution">
    <text evidence="10">The sequence shown here is derived from an EMBL/GenBank/DDBJ whole genome shotgun (WGS) entry which is preliminary data.</text>
</comment>
<dbReference type="PANTHER" id="PTHR23514:SF3">
    <property type="entry name" value="BYPASS OF STOP CODON PROTEIN 6"/>
    <property type="match status" value="1"/>
</dbReference>
<dbReference type="InterPro" id="IPR020846">
    <property type="entry name" value="MFS_dom"/>
</dbReference>
<evidence type="ECO:0000313" key="11">
    <source>
        <dbReference type="Proteomes" id="UP000565441"/>
    </source>
</evidence>
<dbReference type="EMBL" id="JAACJP010000011">
    <property type="protein sequence ID" value="KAF5381269.1"/>
    <property type="molecule type" value="Genomic_DNA"/>
</dbReference>
<keyword evidence="11" id="KW-1185">Reference proteome</keyword>
<feature type="transmembrane region" description="Helical" evidence="8">
    <location>
        <begin position="174"/>
        <end position="192"/>
    </location>
</feature>
<dbReference type="GO" id="GO:0016020">
    <property type="term" value="C:membrane"/>
    <property type="evidence" value="ECO:0007669"/>
    <property type="project" value="TreeGrafter"/>
</dbReference>
<proteinExistence type="inferred from homology"/>
<evidence type="ECO:0000259" key="9">
    <source>
        <dbReference type="PROSITE" id="PS50850"/>
    </source>
</evidence>
<feature type="transmembrane region" description="Helical" evidence="8">
    <location>
        <begin position="443"/>
        <end position="466"/>
    </location>
</feature>
<organism evidence="10 11">
    <name type="scientific">Tricholomella constricta</name>
    <dbReference type="NCBI Taxonomy" id="117010"/>
    <lineage>
        <taxon>Eukaryota</taxon>
        <taxon>Fungi</taxon>
        <taxon>Dikarya</taxon>
        <taxon>Basidiomycota</taxon>
        <taxon>Agaricomycotina</taxon>
        <taxon>Agaricomycetes</taxon>
        <taxon>Agaricomycetidae</taxon>
        <taxon>Agaricales</taxon>
        <taxon>Tricholomatineae</taxon>
        <taxon>Lyophyllaceae</taxon>
        <taxon>Tricholomella</taxon>
    </lineage>
</organism>
<keyword evidence="6 8" id="KW-0472">Membrane</keyword>
<feature type="transmembrane region" description="Helical" evidence="8">
    <location>
        <begin position="385"/>
        <end position="405"/>
    </location>
</feature>
<accession>A0A8H5HDE8</accession>
<keyword evidence="5 8" id="KW-1133">Transmembrane helix</keyword>
<keyword evidence="4 8" id="KW-0812">Transmembrane</keyword>
<sequence length="505" mass="55008">MYPPVPGNTHLEAFALTYLQHGSSPTLVAEDNDSSDNYELHAAPAHLSDRARRFSRTSATHTITVSKDERPTREDEITPPIPTNNVPDPPRSRTTSTSQPDNKRLQNHGVIHFIVLCSCIFGAGWNDGSIGPLLPAFQRDYHLGYLIVSLYFVANCLGFILGGALNVSLNDRIGFGKIVVIGTVFQLASYTTQAVGPPFPVMVAANFFTGFGLSLQNAQCNGYVSSLTDNMETKLGIMHTTYGLGAFTSPFVATYFSGRRRWSFHYLVSASLAVLNTLALVLVFRFKHLDELLAESGQASPDSTNPSPPHARENTYRQLFRLKAVHILTIFAVIYIGIEVTVGGWIVTFIIRERGGGHSAGYISSGFFGGLMLGRIGLMWLNKLVGGHLVVIIYSIIAIILEITIWFVPSIIGNAVAVSLIGLVLGPMFPVMLSHSSKILPRWLLTVCIGWITGIGMVGSAALPFLTGLLSSRYGIASLQPLMVAMLVTMLVVWVFVPKAVRRVD</sequence>
<dbReference type="OrthoDB" id="413079at2759"/>
<evidence type="ECO:0000256" key="1">
    <source>
        <dbReference type="ARBA" id="ARBA00004127"/>
    </source>
</evidence>
<feature type="transmembrane region" description="Helical" evidence="8">
    <location>
        <begin position="236"/>
        <end position="258"/>
    </location>
</feature>
<comment type="subcellular location">
    <subcellularLocation>
        <location evidence="1">Endomembrane system</location>
        <topology evidence="1">Multi-pass membrane protein</topology>
    </subcellularLocation>
</comment>
<evidence type="ECO:0000313" key="10">
    <source>
        <dbReference type="EMBL" id="KAF5381269.1"/>
    </source>
</evidence>
<evidence type="ECO:0000256" key="8">
    <source>
        <dbReference type="SAM" id="Phobius"/>
    </source>
</evidence>
<protein>
    <recommendedName>
        <fullName evidence="9">Major facilitator superfamily (MFS) profile domain-containing protein</fullName>
    </recommendedName>
</protein>
<dbReference type="InterPro" id="IPR051788">
    <property type="entry name" value="MFS_Transporter"/>
</dbReference>
<keyword evidence="3" id="KW-0813">Transport</keyword>
<feature type="transmembrane region" description="Helical" evidence="8">
    <location>
        <begin position="145"/>
        <end position="167"/>
    </location>
</feature>
<name>A0A8H5HDE8_9AGAR</name>
<feature type="transmembrane region" description="Helical" evidence="8">
    <location>
        <begin position="324"/>
        <end position="347"/>
    </location>
</feature>
<feature type="domain" description="Major facilitator superfamily (MFS) profile" evidence="9">
    <location>
        <begin position="112"/>
        <end position="501"/>
    </location>
</feature>
<feature type="region of interest" description="Disordered" evidence="7">
    <location>
        <begin position="51"/>
        <end position="103"/>
    </location>
</feature>
<feature type="transmembrane region" description="Helical" evidence="8">
    <location>
        <begin position="411"/>
        <end position="431"/>
    </location>
</feature>
<gene>
    <name evidence="10" type="ORF">D9615_008376</name>
</gene>
<evidence type="ECO:0000256" key="5">
    <source>
        <dbReference type="ARBA" id="ARBA00022989"/>
    </source>
</evidence>
<feature type="compositionally biased region" description="Basic and acidic residues" evidence="7">
    <location>
        <begin position="66"/>
        <end position="76"/>
    </location>
</feature>
<dbReference type="Proteomes" id="UP000565441">
    <property type="component" value="Unassembled WGS sequence"/>
</dbReference>
<dbReference type="FunFam" id="1.20.1250.20:FF:000286">
    <property type="entry name" value="MFS efflux transporter"/>
    <property type="match status" value="1"/>
</dbReference>
<reference evidence="10 11" key="1">
    <citation type="journal article" date="2020" name="ISME J.">
        <title>Uncovering the hidden diversity of litter-decomposition mechanisms in mushroom-forming fungi.</title>
        <authorList>
            <person name="Floudas D."/>
            <person name="Bentzer J."/>
            <person name="Ahren D."/>
            <person name="Johansson T."/>
            <person name="Persson P."/>
            <person name="Tunlid A."/>
        </authorList>
    </citation>
    <scope>NUCLEOTIDE SEQUENCE [LARGE SCALE GENOMIC DNA]</scope>
    <source>
        <strain evidence="10 11">CBS 661.87</strain>
    </source>
</reference>
<evidence type="ECO:0000256" key="2">
    <source>
        <dbReference type="ARBA" id="ARBA00008335"/>
    </source>
</evidence>
<dbReference type="SUPFAM" id="SSF103473">
    <property type="entry name" value="MFS general substrate transporter"/>
    <property type="match status" value="1"/>
</dbReference>
<feature type="transmembrane region" description="Helical" evidence="8">
    <location>
        <begin position="478"/>
        <end position="497"/>
    </location>
</feature>
<evidence type="ECO:0000256" key="4">
    <source>
        <dbReference type="ARBA" id="ARBA00022692"/>
    </source>
</evidence>
<dbReference type="PROSITE" id="PS50850">
    <property type="entry name" value="MFS"/>
    <property type="match status" value="1"/>
</dbReference>
<feature type="transmembrane region" description="Helical" evidence="8">
    <location>
        <begin position="264"/>
        <end position="284"/>
    </location>
</feature>
<dbReference type="AlphaFoldDB" id="A0A8H5HDE8"/>
<dbReference type="Pfam" id="PF07690">
    <property type="entry name" value="MFS_1"/>
    <property type="match status" value="1"/>
</dbReference>
<feature type="transmembrane region" description="Helical" evidence="8">
    <location>
        <begin position="109"/>
        <end position="125"/>
    </location>
</feature>
<dbReference type="GO" id="GO:0022857">
    <property type="term" value="F:transmembrane transporter activity"/>
    <property type="evidence" value="ECO:0007669"/>
    <property type="project" value="InterPro"/>
</dbReference>
<evidence type="ECO:0000256" key="3">
    <source>
        <dbReference type="ARBA" id="ARBA00022448"/>
    </source>
</evidence>
<feature type="transmembrane region" description="Helical" evidence="8">
    <location>
        <begin position="359"/>
        <end position="378"/>
    </location>
</feature>
<dbReference type="GO" id="GO:0012505">
    <property type="term" value="C:endomembrane system"/>
    <property type="evidence" value="ECO:0007669"/>
    <property type="project" value="UniProtKB-SubCell"/>
</dbReference>
<evidence type="ECO:0000256" key="6">
    <source>
        <dbReference type="ARBA" id="ARBA00023136"/>
    </source>
</evidence>
<dbReference type="Gene3D" id="1.20.1250.20">
    <property type="entry name" value="MFS general substrate transporter like domains"/>
    <property type="match status" value="2"/>
</dbReference>
<evidence type="ECO:0000256" key="7">
    <source>
        <dbReference type="SAM" id="MobiDB-lite"/>
    </source>
</evidence>
<feature type="compositionally biased region" description="Polar residues" evidence="7">
    <location>
        <begin position="56"/>
        <end position="65"/>
    </location>
</feature>